<dbReference type="HOGENOM" id="CLU_009579_6_0_1"/>
<keyword evidence="5 9" id="KW-0472">Membrane</keyword>
<dbReference type="PROSITE" id="PS00237">
    <property type="entry name" value="G_PROTEIN_RECEP_F1_1"/>
    <property type="match status" value="1"/>
</dbReference>
<feature type="transmembrane region" description="Helical" evidence="9">
    <location>
        <begin position="36"/>
        <end position="55"/>
    </location>
</feature>
<evidence type="ECO:0000256" key="3">
    <source>
        <dbReference type="ARBA" id="ARBA00022989"/>
    </source>
</evidence>
<evidence type="ECO:0000256" key="2">
    <source>
        <dbReference type="ARBA" id="ARBA00022692"/>
    </source>
</evidence>
<feature type="transmembrane region" description="Helical" evidence="9">
    <location>
        <begin position="256"/>
        <end position="276"/>
    </location>
</feature>
<dbReference type="InterPro" id="IPR000276">
    <property type="entry name" value="GPCR_Rhodpsn"/>
</dbReference>
<comment type="similarity">
    <text evidence="8">Belongs to the G-protein coupled receptor 1 family.</text>
</comment>
<dbReference type="InterPro" id="IPR017452">
    <property type="entry name" value="GPCR_Rhodpsn_7TM"/>
</dbReference>
<dbReference type="Pfam" id="PF00001">
    <property type="entry name" value="7tm_1"/>
    <property type="match status" value="1"/>
</dbReference>
<evidence type="ECO:0000256" key="1">
    <source>
        <dbReference type="ARBA" id="ARBA00004141"/>
    </source>
</evidence>
<evidence type="ECO:0000256" key="9">
    <source>
        <dbReference type="SAM" id="Phobius"/>
    </source>
</evidence>
<feature type="domain" description="G-protein coupled receptors family 1 profile" evidence="10">
    <location>
        <begin position="15"/>
        <end position="273"/>
    </location>
</feature>
<dbReference type="Gene3D" id="1.20.1070.10">
    <property type="entry name" value="Rhodopsin 7-helix transmembrane proteins"/>
    <property type="match status" value="1"/>
</dbReference>
<sequence length="289" mass="32920">MTSCLCIAALIGFVGNLLVLAVLTRTKKFRTVMNRFIVHLAISDLLVSSICTPLFIKINFFFDSDYDVKCKISRFLQYLAPEVSMVLLITIGINRHRAIVHPLNIMTYKTANKLIASAWLYALAVVTPSIFLTQVLHHTNLDNTTVRYCATIQTSTQAGRAYVLFLSVFGYVIPLVVLVALYARISCVVWKRDTSKNPLRTSRSFESVLKTRKKVVKMFLTVILLFFVTWIPLLLYVGVIEGILYKTARRLDEVRMVLYAIGLSNSVCNPFIYSFFNNRFRDGCKAIFR</sequence>
<evidence type="ECO:0000313" key="12">
    <source>
        <dbReference type="Proteomes" id="UP000001593"/>
    </source>
</evidence>
<keyword evidence="7 8" id="KW-0807">Transducer</keyword>
<dbReference type="GO" id="GO:0004930">
    <property type="term" value="F:G protein-coupled receptor activity"/>
    <property type="evidence" value="ECO:0000318"/>
    <property type="project" value="GO_Central"/>
</dbReference>
<dbReference type="Proteomes" id="UP000001593">
    <property type="component" value="Unassembled WGS sequence"/>
</dbReference>
<evidence type="ECO:0000259" key="10">
    <source>
        <dbReference type="PROSITE" id="PS50262"/>
    </source>
</evidence>
<dbReference type="GO" id="GO:0005886">
    <property type="term" value="C:plasma membrane"/>
    <property type="evidence" value="ECO:0000318"/>
    <property type="project" value="GO_Central"/>
</dbReference>
<evidence type="ECO:0000256" key="4">
    <source>
        <dbReference type="ARBA" id="ARBA00023040"/>
    </source>
</evidence>
<dbReference type="PhylomeDB" id="A7SH02"/>
<name>A7SH02_NEMVE</name>
<dbReference type="PROSITE" id="PS50262">
    <property type="entry name" value="G_PROTEIN_RECEP_F1_2"/>
    <property type="match status" value="1"/>
</dbReference>
<dbReference type="EMBL" id="DS469656">
    <property type="protein sequence ID" value="EDO37023.1"/>
    <property type="molecule type" value="Genomic_DNA"/>
</dbReference>
<keyword evidence="2 8" id="KW-0812">Transmembrane</keyword>
<reference evidence="11 12" key="1">
    <citation type="journal article" date="2007" name="Science">
        <title>Sea anemone genome reveals ancestral eumetazoan gene repertoire and genomic organization.</title>
        <authorList>
            <person name="Putnam N.H."/>
            <person name="Srivastava M."/>
            <person name="Hellsten U."/>
            <person name="Dirks B."/>
            <person name="Chapman J."/>
            <person name="Salamov A."/>
            <person name="Terry A."/>
            <person name="Shapiro H."/>
            <person name="Lindquist E."/>
            <person name="Kapitonov V.V."/>
            <person name="Jurka J."/>
            <person name="Genikhovich G."/>
            <person name="Grigoriev I.V."/>
            <person name="Lucas S.M."/>
            <person name="Steele R.E."/>
            <person name="Finnerty J.R."/>
            <person name="Technau U."/>
            <person name="Martindale M.Q."/>
            <person name="Rokhsar D.S."/>
        </authorList>
    </citation>
    <scope>NUCLEOTIDE SEQUENCE [LARGE SCALE GENOMIC DNA]</scope>
    <source>
        <strain evidence="12">CH2 X CH6</strain>
    </source>
</reference>
<dbReference type="PRINTS" id="PR00237">
    <property type="entry name" value="GPCRRHODOPSN"/>
</dbReference>
<accession>A7SH02</accession>
<evidence type="ECO:0000256" key="5">
    <source>
        <dbReference type="ARBA" id="ARBA00023136"/>
    </source>
</evidence>
<dbReference type="STRING" id="45351.A7SH02"/>
<evidence type="ECO:0000256" key="7">
    <source>
        <dbReference type="ARBA" id="ARBA00023224"/>
    </source>
</evidence>
<dbReference type="PANTHER" id="PTHR45695:SF22">
    <property type="entry name" value="G-PROTEIN COUPLED RECEPTORS FAMILY 1 PROFILE DOMAIN-CONTAINING PROTEIN"/>
    <property type="match status" value="1"/>
</dbReference>
<dbReference type="eggNOG" id="KOG4219">
    <property type="taxonomic scope" value="Eukaryota"/>
</dbReference>
<feature type="transmembrane region" description="Helical" evidence="9">
    <location>
        <begin position="219"/>
        <end position="244"/>
    </location>
</feature>
<dbReference type="GO" id="GO:0007186">
    <property type="term" value="P:G protein-coupled receptor signaling pathway"/>
    <property type="evidence" value="ECO:0000318"/>
    <property type="project" value="GO_Central"/>
</dbReference>
<dbReference type="SUPFAM" id="SSF81321">
    <property type="entry name" value="Family A G protein-coupled receptor-like"/>
    <property type="match status" value="1"/>
</dbReference>
<keyword evidence="6 8" id="KW-0675">Receptor</keyword>
<evidence type="ECO:0000256" key="8">
    <source>
        <dbReference type="RuleBase" id="RU000688"/>
    </source>
</evidence>
<dbReference type="AlphaFoldDB" id="A7SH02"/>
<evidence type="ECO:0000256" key="6">
    <source>
        <dbReference type="ARBA" id="ARBA00023170"/>
    </source>
</evidence>
<keyword evidence="12" id="KW-1185">Reference proteome</keyword>
<protein>
    <recommendedName>
        <fullName evidence="10">G-protein coupled receptors family 1 profile domain-containing protein</fullName>
    </recommendedName>
</protein>
<dbReference type="PANTHER" id="PTHR45695">
    <property type="entry name" value="LEUCOKININ RECEPTOR-RELATED"/>
    <property type="match status" value="1"/>
</dbReference>
<dbReference type="InParanoid" id="A7SH02"/>
<dbReference type="GO" id="GO:0032870">
    <property type="term" value="P:cellular response to hormone stimulus"/>
    <property type="evidence" value="ECO:0000318"/>
    <property type="project" value="GO_Central"/>
</dbReference>
<organism evidence="11 12">
    <name type="scientific">Nematostella vectensis</name>
    <name type="common">Starlet sea anemone</name>
    <dbReference type="NCBI Taxonomy" id="45351"/>
    <lineage>
        <taxon>Eukaryota</taxon>
        <taxon>Metazoa</taxon>
        <taxon>Cnidaria</taxon>
        <taxon>Anthozoa</taxon>
        <taxon>Hexacorallia</taxon>
        <taxon>Actiniaria</taxon>
        <taxon>Edwardsiidae</taxon>
        <taxon>Nematostella</taxon>
    </lineage>
</organism>
<feature type="transmembrane region" description="Helical" evidence="9">
    <location>
        <begin position="75"/>
        <end position="93"/>
    </location>
</feature>
<gene>
    <name evidence="11" type="ORF">NEMVEDRAFT_v1g118035</name>
</gene>
<keyword evidence="3 9" id="KW-1133">Transmembrane helix</keyword>
<evidence type="ECO:0000313" key="11">
    <source>
        <dbReference type="EMBL" id="EDO37023.1"/>
    </source>
</evidence>
<dbReference type="CDD" id="cd00637">
    <property type="entry name" value="7tm_classA_rhodopsin-like"/>
    <property type="match status" value="1"/>
</dbReference>
<keyword evidence="4 8" id="KW-0297">G-protein coupled receptor</keyword>
<comment type="subcellular location">
    <subcellularLocation>
        <location evidence="1">Membrane</location>
        <topology evidence="1">Multi-pass membrane protein</topology>
    </subcellularLocation>
</comment>
<feature type="transmembrane region" description="Helical" evidence="9">
    <location>
        <begin position="6"/>
        <end position="24"/>
    </location>
</feature>
<proteinExistence type="inferred from homology"/>
<feature type="transmembrane region" description="Helical" evidence="9">
    <location>
        <begin position="161"/>
        <end position="183"/>
    </location>
</feature>
<feature type="transmembrane region" description="Helical" evidence="9">
    <location>
        <begin position="114"/>
        <end position="136"/>
    </location>
</feature>
<feature type="non-terminal residue" evidence="11">
    <location>
        <position position="289"/>
    </location>
</feature>